<evidence type="ECO:0000313" key="2">
    <source>
        <dbReference type="Proteomes" id="UP000178602"/>
    </source>
</evidence>
<gene>
    <name evidence="1" type="ORF">A3K49_04080</name>
</gene>
<dbReference type="Proteomes" id="UP000178602">
    <property type="component" value="Unassembled WGS sequence"/>
</dbReference>
<name>A0A1F4T6K4_UNCSA</name>
<comment type="caution">
    <text evidence="1">The sequence shown here is derived from an EMBL/GenBank/DDBJ whole genome shotgun (WGS) entry which is preliminary data.</text>
</comment>
<sequence length="216" mass="23236">MKKTLVGLMVVGLSILFAGEIIAIEGTATIASKDFYSLAQRKTYRLGIRGCLLSPTDNVNVDKNSAFDFGLEFDAKLNENLDTGPRFGLILNKKLQIGSSVDATYTLVKFGYGARIYTMYWGEYGSSHGFFNLYVNAEVDYYTGNKVSETTALATNPSSFAGMGILGGAGIELAFGPNTSGYAEVGYQKTSIKDANSVELPLDGYVLAAGVRLAFF</sequence>
<dbReference type="InterPro" id="IPR036709">
    <property type="entry name" value="Autotransporte_beta_dom_sf"/>
</dbReference>
<dbReference type="GO" id="GO:0019867">
    <property type="term" value="C:outer membrane"/>
    <property type="evidence" value="ECO:0007669"/>
    <property type="project" value="InterPro"/>
</dbReference>
<dbReference type="NCBIfam" id="TIGR01414">
    <property type="entry name" value="autotrans_barl"/>
    <property type="match status" value="1"/>
</dbReference>
<dbReference type="InterPro" id="IPR006315">
    <property type="entry name" value="OM_autotransptr_brl_dom"/>
</dbReference>
<evidence type="ECO:0008006" key="3">
    <source>
        <dbReference type="Google" id="ProtNLM"/>
    </source>
</evidence>
<proteinExistence type="predicted"/>
<dbReference type="AlphaFoldDB" id="A0A1F4T6K4"/>
<evidence type="ECO:0000313" key="1">
    <source>
        <dbReference type="EMBL" id="OGC28149.1"/>
    </source>
</evidence>
<reference evidence="1 2" key="1">
    <citation type="journal article" date="2016" name="Nat. Commun.">
        <title>Thousands of microbial genomes shed light on interconnected biogeochemical processes in an aquifer system.</title>
        <authorList>
            <person name="Anantharaman K."/>
            <person name="Brown C.T."/>
            <person name="Hug L.A."/>
            <person name="Sharon I."/>
            <person name="Castelle C.J."/>
            <person name="Probst A.J."/>
            <person name="Thomas B.C."/>
            <person name="Singh A."/>
            <person name="Wilkins M.J."/>
            <person name="Karaoz U."/>
            <person name="Brodie E.L."/>
            <person name="Williams K.H."/>
            <person name="Hubbard S.S."/>
            <person name="Banfield J.F."/>
        </authorList>
    </citation>
    <scope>NUCLEOTIDE SEQUENCE [LARGE SCALE GENOMIC DNA]</scope>
</reference>
<dbReference type="EMBL" id="MEUG01000001">
    <property type="protein sequence ID" value="OGC28149.1"/>
    <property type="molecule type" value="Genomic_DNA"/>
</dbReference>
<accession>A0A1F4T6K4</accession>
<protein>
    <recommendedName>
        <fullName evidence="3">Outer membrane protein beta-barrel domain-containing protein</fullName>
    </recommendedName>
</protein>
<organism evidence="1 2">
    <name type="scientific">candidate division WOR-1 bacterium RIFOXYC12_FULL_54_18</name>
    <dbReference type="NCBI Taxonomy" id="1802584"/>
    <lineage>
        <taxon>Bacteria</taxon>
        <taxon>Bacillati</taxon>
        <taxon>Saganbacteria</taxon>
    </lineage>
</organism>
<dbReference type="SUPFAM" id="SSF103515">
    <property type="entry name" value="Autotransporter"/>
    <property type="match status" value="1"/>
</dbReference>